<dbReference type="Proteomes" id="UP001066276">
    <property type="component" value="Chromosome 1_1"/>
</dbReference>
<reference evidence="2" key="1">
    <citation type="journal article" date="2022" name="bioRxiv">
        <title>Sequencing and chromosome-scale assembly of the giantPleurodeles waltlgenome.</title>
        <authorList>
            <person name="Brown T."/>
            <person name="Elewa A."/>
            <person name="Iarovenko S."/>
            <person name="Subramanian E."/>
            <person name="Araus A.J."/>
            <person name="Petzold A."/>
            <person name="Susuki M."/>
            <person name="Suzuki K.-i.T."/>
            <person name="Hayashi T."/>
            <person name="Toyoda A."/>
            <person name="Oliveira C."/>
            <person name="Osipova E."/>
            <person name="Leigh N.D."/>
            <person name="Simon A."/>
            <person name="Yun M.H."/>
        </authorList>
    </citation>
    <scope>NUCLEOTIDE SEQUENCE</scope>
    <source>
        <strain evidence="2">20211129_DDA</strain>
        <tissue evidence="2">Liver</tissue>
    </source>
</reference>
<protein>
    <submittedName>
        <fullName evidence="2">Uncharacterized protein</fullName>
    </submittedName>
</protein>
<accession>A0AAV7WWE4</accession>
<keyword evidence="3" id="KW-1185">Reference proteome</keyword>
<feature type="compositionally biased region" description="Basic and acidic residues" evidence="1">
    <location>
        <begin position="14"/>
        <end position="27"/>
    </location>
</feature>
<sequence length="90" mass="9533">MPPGGSAATARTSAEIEHWYGQRDHARSQTRWPLHPGLGWGRNEVGVCALGGGPGGRLRRQRGTGKTGESPRGRQEETSEASQSGRNGLG</sequence>
<dbReference type="AlphaFoldDB" id="A0AAV7WWE4"/>
<gene>
    <name evidence="2" type="ORF">NDU88_004771</name>
</gene>
<feature type="compositionally biased region" description="Polar residues" evidence="1">
    <location>
        <begin position="80"/>
        <end position="90"/>
    </location>
</feature>
<comment type="caution">
    <text evidence="2">The sequence shown here is derived from an EMBL/GenBank/DDBJ whole genome shotgun (WGS) entry which is preliminary data.</text>
</comment>
<evidence type="ECO:0000313" key="2">
    <source>
        <dbReference type="EMBL" id="KAJ1217176.1"/>
    </source>
</evidence>
<proteinExistence type="predicted"/>
<name>A0AAV7WWE4_PLEWA</name>
<evidence type="ECO:0000313" key="3">
    <source>
        <dbReference type="Proteomes" id="UP001066276"/>
    </source>
</evidence>
<organism evidence="2 3">
    <name type="scientific">Pleurodeles waltl</name>
    <name type="common">Iberian ribbed newt</name>
    <dbReference type="NCBI Taxonomy" id="8319"/>
    <lineage>
        <taxon>Eukaryota</taxon>
        <taxon>Metazoa</taxon>
        <taxon>Chordata</taxon>
        <taxon>Craniata</taxon>
        <taxon>Vertebrata</taxon>
        <taxon>Euteleostomi</taxon>
        <taxon>Amphibia</taxon>
        <taxon>Batrachia</taxon>
        <taxon>Caudata</taxon>
        <taxon>Salamandroidea</taxon>
        <taxon>Salamandridae</taxon>
        <taxon>Pleurodelinae</taxon>
        <taxon>Pleurodeles</taxon>
    </lineage>
</organism>
<feature type="region of interest" description="Disordered" evidence="1">
    <location>
        <begin position="1"/>
        <end position="90"/>
    </location>
</feature>
<evidence type="ECO:0000256" key="1">
    <source>
        <dbReference type="SAM" id="MobiDB-lite"/>
    </source>
</evidence>
<dbReference type="EMBL" id="JANPWB010000001">
    <property type="protein sequence ID" value="KAJ1217176.1"/>
    <property type="molecule type" value="Genomic_DNA"/>
</dbReference>